<proteinExistence type="predicted"/>
<name>A0AA96WDU1_9CYAN</name>
<keyword evidence="1" id="KW-0802">TPR repeat</keyword>
<feature type="domain" description="Methyltransferase type 11" evidence="2">
    <location>
        <begin position="67"/>
        <end position="163"/>
    </location>
</feature>
<accession>A0AA96WDU1</accession>
<sequence>MKFCKVADIADWQDEAFQATASLLQLESVRNRQVWPLIQIYTGLHQLGLLGGQATALGLAVGDEPLIYAFANGCNRVVATDLYDLYNGREALTTQEVYRRNPFPYATDRLEVRPMDLTRIDYPDHSFDFIWSCRAIEQMTNFEALYQLYREIHRVLKPGGIAALAAGFNPTNRPSYEPAMLLVDHPWVQAWLTGDTPLLQGFELIDAVDYSVSPQPENPPVLPNAETGIQVYYQDILLSSMALFLRKTGEFSTSYSEDWLDPFWRIYLLACDAYRAQQYQQAENLLRQLVETDLPDRLRLRALQRLADTLMAQGNSEALKAVCETAVPYAEQSEDGDLLMRLARYCRKTGLLNEALLLYRRVVELPSVPPETVGLSYRAQAKCLMQQGHYQQALTLIQMAETYNVNERHQLEWLRGSCYQDLGQLEEAIRCYDIAAKIAPEQDYAFRERCVRDANKCLRLQLSQTNKQLTQLQDNRLLQVYTSLRSAGRSVKRWLRFGK</sequence>
<evidence type="ECO:0000259" key="2">
    <source>
        <dbReference type="Pfam" id="PF08241"/>
    </source>
</evidence>
<dbReference type="InterPro" id="IPR019734">
    <property type="entry name" value="TPR_rpt"/>
</dbReference>
<dbReference type="Gene3D" id="3.40.50.150">
    <property type="entry name" value="Vaccinia Virus protein VP39"/>
    <property type="match status" value="1"/>
</dbReference>
<dbReference type="InterPro" id="IPR029063">
    <property type="entry name" value="SAM-dependent_MTases_sf"/>
</dbReference>
<keyword evidence="3" id="KW-0808">Transferase</keyword>
<protein>
    <submittedName>
        <fullName evidence="3">Methyltransferase domain-containing protein</fullName>
    </submittedName>
</protein>
<dbReference type="GO" id="GO:0032259">
    <property type="term" value="P:methylation"/>
    <property type="evidence" value="ECO:0007669"/>
    <property type="project" value="UniProtKB-KW"/>
</dbReference>
<evidence type="ECO:0000256" key="1">
    <source>
        <dbReference type="PROSITE-ProRule" id="PRU00339"/>
    </source>
</evidence>
<dbReference type="AlphaFoldDB" id="A0AA96WDU1"/>
<gene>
    <name evidence="3" type="ORF">HJG54_10545</name>
</gene>
<dbReference type="CDD" id="cd02440">
    <property type="entry name" value="AdoMet_MTases"/>
    <property type="match status" value="1"/>
</dbReference>
<dbReference type="Pfam" id="PF08241">
    <property type="entry name" value="Methyltransf_11"/>
    <property type="match status" value="1"/>
</dbReference>
<reference evidence="3" key="1">
    <citation type="submission" date="2020-05" db="EMBL/GenBank/DDBJ databases">
        <authorList>
            <person name="Zhu T."/>
            <person name="Keshari N."/>
            <person name="Lu X."/>
        </authorList>
    </citation>
    <scope>NUCLEOTIDE SEQUENCE</scope>
    <source>
        <strain evidence="3">NK1-12</strain>
    </source>
</reference>
<dbReference type="InterPro" id="IPR013216">
    <property type="entry name" value="Methyltransf_11"/>
</dbReference>
<keyword evidence="3" id="KW-0489">Methyltransferase</keyword>
<dbReference type="EMBL" id="CP053586">
    <property type="protein sequence ID" value="WNZ23244.1"/>
    <property type="molecule type" value="Genomic_DNA"/>
</dbReference>
<dbReference type="InterPro" id="IPR011990">
    <property type="entry name" value="TPR-like_helical_dom_sf"/>
</dbReference>
<dbReference type="Pfam" id="PF13181">
    <property type="entry name" value="TPR_8"/>
    <property type="match status" value="1"/>
</dbReference>
<dbReference type="RefSeq" id="WP_316434849.1">
    <property type="nucleotide sequence ID" value="NZ_CP053586.1"/>
</dbReference>
<feature type="repeat" description="TPR" evidence="1">
    <location>
        <begin position="409"/>
        <end position="442"/>
    </location>
</feature>
<dbReference type="Gene3D" id="1.25.40.10">
    <property type="entry name" value="Tetratricopeptide repeat domain"/>
    <property type="match status" value="2"/>
</dbReference>
<evidence type="ECO:0000313" key="3">
    <source>
        <dbReference type="EMBL" id="WNZ23244.1"/>
    </source>
</evidence>
<dbReference type="SMART" id="SM00028">
    <property type="entry name" value="TPR"/>
    <property type="match status" value="3"/>
</dbReference>
<dbReference type="PROSITE" id="PS50005">
    <property type="entry name" value="TPR"/>
    <property type="match status" value="1"/>
</dbReference>
<dbReference type="SUPFAM" id="SSF48452">
    <property type="entry name" value="TPR-like"/>
    <property type="match status" value="1"/>
</dbReference>
<dbReference type="Pfam" id="PF13432">
    <property type="entry name" value="TPR_16"/>
    <property type="match status" value="1"/>
</dbReference>
<organism evidence="3">
    <name type="scientific">Leptolyngbya sp. NK1-12</name>
    <dbReference type="NCBI Taxonomy" id="2547451"/>
    <lineage>
        <taxon>Bacteria</taxon>
        <taxon>Bacillati</taxon>
        <taxon>Cyanobacteriota</taxon>
        <taxon>Cyanophyceae</taxon>
        <taxon>Leptolyngbyales</taxon>
        <taxon>Leptolyngbyaceae</taxon>
        <taxon>Leptolyngbya group</taxon>
        <taxon>Leptolyngbya</taxon>
    </lineage>
</organism>
<dbReference type="SUPFAM" id="SSF53335">
    <property type="entry name" value="S-adenosyl-L-methionine-dependent methyltransferases"/>
    <property type="match status" value="1"/>
</dbReference>
<dbReference type="GO" id="GO:0008757">
    <property type="term" value="F:S-adenosylmethionine-dependent methyltransferase activity"/>
    <property type="evidence" value="ECO:0007669"/>
    <property type="project" value="InterPro"/>
</dbReference>